<organism evidence="4 5">
    <name type="scientific">Kluyveromyces lactis (strain ATCC 8585 / CBS 2359 / DSM 70799 / NBRC 1267 / NRRL Y-1140 / WM37)</name>
    <name type="common">Yeast</name>
    <name type="synonym">Candida sphaerica</name>
    <dbReference type="NCBI Taxonomy" id="284590"/>
    <lineage>
        <taxon>Eukaryota</taxon>
        <taxon>Fungi</taxon>
        <taxon>Dikarya</taxon>
        <taxon>Ascomycota</taxon>
        <taxon>Saccharomycotina</taxon>
        <taxon>Saccharomycetes</taxon>
        <taxon>Saccharomycetales</taxon>
        <taxon>Saccharomycetaceae</taxon>
        <taxon>Kluyveromyces</taxon>
    </lineage>
</organism>
<sequence>MSTGTDGFQKSGKSKSNSNSIKVRSFDEQIDEARNAIRGSELLQSLHQSLTPFQVTHVRCLALGNFHQDFPARFQLALLLELLYLLKVSRCSFYDPVFDDEDLAYINGNGSWSVDESSPFLDVNPSQIMFFLPHAPLDLTEKVIAEESPKVWLANHLLQHTDRLTKVQLYDKYPLLCKLVNYINSNTATKIRSATDTDEDGFQTFTSSRKRKSKARNKFKETVIEYDVIESYFNDCKIINDFENGSLLANKIWLNSFSDLALHVIASHTVNSNEQQVPLAASTDSS</sequence>
<dbReference type="AlphaFoldDB" id="Q6CWN5"/>
<dbReference type="Pfam" id="PF07985">
    <property type="entry name" value="SRR1"/>
    <property type="match status" value="1"/>
</dbReference>
<proteinExistence type="inferred from homology"/>
<dbReference type="InterPro" id="IPR040044">
    <property type="entry name" value="SRR1L"/>
</dbReference>
<dbReference type="HOGENOM" id="CLU_084828_0_0_1"/>
<dbReference type="InParanoid" id="Q6CWN5"/>
<feature type="compositionally biased region" description="Low complexity" evidence="2">
    <location>
        <begin position="10"/>
        <end position="20"/>
    </location>
</feature>
<dbReference type="EMBL" id="CR382122">
    <property type="protein sequence ID" value="CAH02047.1"/>
    <property type="molecule type" value="Genomic_DNA"/>
</dbReference>
<dbReference type="InterPro" id="IPR012942">
    <property type="entry name" value="SRR1-like"/>
</dbReference>
<evidence type="ECO:0000313" key="4">
    <source>
        <dbReference type="EMBL" id="CAH02047.1"/>
    </source>
</evidence>
<feature type="region of interest" description="Disordered" evidence="2">
    <location>
        <begin position="1"/>
        <end position="20"/>
    </location>
</feature>
<dbReference type="GO" id="GO:0005634">
    <property type="term" value="C:nucleus"/>
    <property type="evidence" value="ECO:0007669"/>
    <property type="project" value="TreeGrafter"/>
</dbReference>
<gene>
    <name evidence="4" type="ORF">KLLA0_B02739g</name>
</gene>
<dbReference type="PaxDb" id="284590-Q6CWN5"/>
<name>Q6CWN5_KLULA</name>
<evidence type="ECO:0000313" key="5">
    <source>
        <dbReference type="Proteomes" id="UP000000598"/>
    </source>
</evidence>
<dbReference type="OMA" id="THIRCLA"/>
<dbReference type="FunCoup" id="Q6CWN5">
    <property type="interactions" value="82"/>
</dbReference>
<accession>Q6CWN5</accession>
<dbReference type="GO" id="GO:0005737">
    <property type="term" value="C:cytoplasm"/>
    <property type="evidence" value="ECO:0007669"/>
    <property type="project" value="TreeGrafter"/>
</dbReference>
<dbReference type="eggNOG" id="KOG3131">
    <property type="taxonomic scope" value="Eukaryota"/>
</dbReference>
<evidence type="ECO:0000256" key="2">
    <source>
        <dbReference type="SAM" id="MobiDB-lite"/>
    </source>
</evidence>
<reference evidence="4 5" key="1">
    <citation type="journal article" date="2004" name="Nature">
        <title>Genome evolution in yeasts.</title>
        <authorList>
            <consortium name="Genolevures"/>
            <person name="Dujon B."/>
            <person name="Sherman D."/>
            <person name="Fischer G."/>
            <person name="Durrens P."/>
            <person name="Casaregola S."/>
            <person name="Lafontaine I."/>
            <person name="de Montigny J."/>
            <person name="Marck C."/>
            <person name="Neuveglise C."/>
            <person name="Talla E."/>
            <person name="Goffard N."/>
            <person name="Frangeul L."/>
            <person name="Aigle M."/>
            <person name="Anthouard V."/>
            <person name="Babour A."/>
            <person name="Barbe V."/>
            <person name="Barnay S."/>
            <person name="Blanchin S."/>
            <person name="Beckerich J.M."/>
            <person name="Beyne E."/>
            <person name="Bleykasten C."/>
            <person name="Boisrame A."/>
            <person name="Boyer J."/>
            <person name="Cattolico L."/>
            <person name="Confanioleri F."/>
            <person name="de Daruvar A."/>
            <person name="Despons L."/>
            <person name="Fabre E."/>
            <person name="Fairhead C."/>
            <person name="Ferry-Dumazet H."/>
            <person name="Groppi A."/>
            <person name="Hantraye F."/>
            <person name="Hennequin C."/>
            <person name="Jauniaux N."/>
            <person name="Joyet P."/>
            <person name="Kachouri R."/>
            <person name="Kerrest A."/>
            <person name="Koszul R."/>
            <person name="Lemaire M."/>
            <person name="Lesur I."/>
            <person name="Ma L."/>
            <person name="Muller H."/>
            <person name="Nicaud J.M."/>
            <person name="Nikolski M."/>
            <person name="Oztas S."/>
            <person name="Ozier-Kalogeropoulos O."/>
            <person name="Pellenz S."/>
            <person name="Potier S."/>
            <person name="Richard G.F."/>
            <person name="Straub M.L."/>
            <person name="Suleau A."/>
            <person name="Swennene D."/>
            <person name="Tekaia F."/>
            <person name="Wesolowski-Louvel M."/>
            <person name="Westhof E."/>
            <person name="Wirth B."/>
            <person name="Zeniou-Meyer M."/>
            <person name="Zivanovic I."/>
            <person name="Bolotin-Fukuhara M."/>
            <person name="Thierry A."/>
            <person name="Bouchier C."/>
            <person name="Caudron B."/>
            <person name="Scarpelli C."/>
            <person name="Gaillardin C."/>
            <person name="Weissenbach J."/>
            <person name="Wincker P."/>
            <person name="Souciet J.L."/>
        </authorList>
    </citation>
    <scope>NUCLEOTIDE SEQUENCE [LARGE SCALE GENOMIC DNA]</scope>
    <source>
        <strain evidence="5">ATCC 8585 / CBS 2359 / DSM 70799 / NBRC 1267 / NRRL Y-1140 / WM37</strain>
    </source>
</reference>
<keyword evidence="5" id="KW-1185">Reference proteome</keyword>
<dbReference type="Proteomes" id="UP000000598">
    <property type="component" value="Chromosome B"/>
</dbReference>
<dbReference type="PANTHER" id="PTHR28626">
    <property type="entry name" value="SRR1-LIKE PROTEIN"/>
    <property type="match status" value="1"/>
</dbReference>
<evidence type="ECO:0000259" key="3">
    <source>
        <dbReference type="Pfam" id="PF07985"/>
    </source>
</evidence>
<dbReference type="PANTHER" id="PTHR28626:SF3">
    <property type="entry name" value="SRR1-LIKE PROTEIN"/>
    <property type="match status" value="1"/>
</dbReference>
<comment type="similarity">
    <text evidence="1">Belongs to the SRR1 family.</text>
</comment>
<evidence type="ECO:0000256" key="1">
    <source>
        <dbReference type="ARBA" id="ARBA00009856"/>
    </source>
</evidence>
<dbReference type="KEGG" id="kla:KLLA0_B02739g"/>
<feature type="domain" description="SRR1-like" evidence="3">
    <location>
        <begin position="44"/>
        <end position="263"/>
    </location>
</feature>
<protein>
    <submittedName>
        <fullName evidence="4">KLLA0B02739p</fullName>
    </submittedName>
</protein>